<feature type="region of interest" description="Disordered" evidence="1">
    <location>
        <begin position="113"/>
        <end position="204"/>
    </location>
</feature>
<feature type="region of interest" description="Disordered" evidence="1">
    <location>
        <begin position="312"/>
        <end position="335"/>
    </location>
</feature>
<evidence type="ECO:0000313" key="2">
    <source>
        <dbReference type="EMBL" id="CAE2342428.1"/>
    </source>
</evidence>
<dbReference type="EMBL" id="HBKN01051811">
    <property type="protein sequence ID" value="CAE2342428.1"/>
    <property type="molecule type" value="Transcribed_RNA"/>
</dbReference>
<organism evidence="2">
    <name type="scientific">Guillardia theta</name>
    <name type="common">Cryptophyte</name>
    <name type="synonym">Cryptomonas phi</name>
    <dbReference type="NCBI Taxonomy" id="55529"/>
    <lineage>
        <taxon>Eukaryota</taxon>
        <taxon>Cryptophyceae</taxon>
        <taxon>Pyrenomonadales</taxon>
        <taxon>Geminigeraceae</taxon>
        <taxon>Guillardia</taxon>
    </lineage>
</organism>
<feature type="compositionally biased region" description="Polar residues" evidence="1">
    <location>
        <begin position="123"/>
        <end position="148"/>
    </location>
</feature>
<evidence type="ECO:0000256" key="1">
    <source>
        <dbReference type="SAM" id="MobiDB-lite"/>
    </source>
</evidence>
<protein>
    <recommendedName>
        <fullName evidence="3">LIM zinc-binding domain-containing protein</fullName>
    </recommendedName>
</protein>
<feature type="region of interest" description="Disordered" evidence="1">
    <location>
        <begin position="73"/>
        <end position="94"/>
    </location>
</feature>
<reference evidence="2" key="1">
    <citation type="submission" date="2021-01" db="EMBL/GenBank/DDBJ databases">
        <authorList>
            <person name="Corre E."/>
            <person name="Pelletier E."/>
            <person name="Niang G."/>
            <person name="Scheremetjew M."/>
            <person name="Finn R."/>
            <person name="Kale V."/>
            <person name="Holt S."/>
            <person name="Cochrane G."/>
            <person name="Meng A."/>
            <person name="Brown T."/>
            <person name="Cohen L."/>
        </authorList>
    </citation>
    <scope>NUCLEOTIDE SEQUENCE</scope>
    <source>
        <strain evidence="2">CCMP 2712</strain>
    </source>
</reference>
<feature type="compositionally biased region" description="Polar residues" evidence="1">
    <location>
        <begin position="318"/>
        <end position="335"/>
    </location>
</feature>
<proteinExistence type="predicted"/>
<feature type="region of interest" description="Disordered" evidence="1">
    <location>
        <begin position="241"/>
        <end position="281"/>
    </location>
</feature>
<feature type="compositionally biased region" description="Polar residues" evidence="1">
    <location>
        <begin position="73"/>
        <end position="89"/>
    </location>
</feature>
<accession>A0A7S4UUJ8</accession>
<dbReference type="AlphaFoldDB" id="A0A7S4UUJ8"/>
<name>A0A7S4UUJ8_GUITH</name>
<gene>
    <name evidence="2" type="ORF">GTHE00462_LOCUS40424</name>
</gene>
<feature type="compositionally biased region" description="Polar residues" evidence="1">
    <location>
        <begin position="177"/>
        <end position="199"/>
    </location>
</feature>
<sequence length="437" mass="49301">MQQYYVRTVPAGQQMQAPMMMPSPQKTYIYQQQAPEMRTFSHPTGMNMNQNQINQVLYRSSMDNQDRQSNFIPMQAGSRMQQPSRSPQYPSYARMPNSQTVNQYSVPQGGMMPQGGSMPINRTVVSNSPRQGPRTSQQVPYNQMNQSPAGPKPNAPQGPRGFRTVQVPNMLKPPQQPNMNDGNYQGVINSGQQMPNSWRPQEAKDAEIAKLRSELDQALGRERQLLSLVEELRDQLNQLKSSLSSRPKPEAPPMQQPLPNVKEELVSQRSTSPAPISKGQCGNCIHQVWSDEERVKSEDGVYFHKQCYERAMSEKSKAPTNQTEDYSKSSMLSPNQPFSLAGQVPMYDETLKNTAPHTVKLIKNSDGFKPMVVDKKPMNSVPTIRTSRGKCGSCKLEVYNDEERCSHEGVYYHKTCFEITHGQAIIEENFSSDAVQM</sequence>
<evidence type="ECO:0008006" key="3">
    <source>
        <dbReference type="Google" id="ProtNLM"/>
    </source>
</evidence>